<reference evidence="2" key="1">
    <citation type="submission" date="2019-04" db="EMBL/GenBank/DDBJ databases">
        <title>Genome assembly of Zosterops borbonicus 15179.</title>
        <authorList>
            <person name="Leroy T."/>
            <person name="Anselmetti Y."/>
            <person name="Tilak M.-K."/>
            <person name="Nabholz B."/>
        </authorList>
    </citation>
    <scope>NUCLEOTIDE SEQUENCE</scope>
    <source>
        <strain evidence="2">HGM_15179</strain>
        <tissue evidence="2">Muscle</tissue>
    </source>
</reference>
<dbReference type="EMBL" id="SWJQ01000015">
    <property type="protein sequence ID" value="TRZ26183.1"/>
    <property type="molecule type" value="Genomic_DNA"/>
</dbReference>
<evidence type="ECO:0000313" key="2">
    <source>
        <dbReference type="EMBL" id="TRZ26183.1"/>
    </source>
</evidence>
<gene>
    <name evidence="2" type="ORF">HGM15179_000795</name>
</gene>
<evidence type="ECO:0000256" key="1">
    <source>
        <dbReference type="SAM" id="SignalP"/>
    </source>
</evidence>
<dbReference type="OrthoDB" id="10374731at2759"/>
<feature type="non-terminal residue" evidence="2">
    <location>
        <position position="89"/>
    </location>
</feature>
<sequence length="89" mass="10253">LMLFLADILLLPILFTLPAHVGFFLQHVICRAELLYTFFCQLPDDHEPQNSHPETCHHWNGAPEWRIWSWTANPLQQAAKEAESAPCSK</sequence>
<protein>
    <submittedName>
        <fullName evidence="2">Uncharacterized protein</fullName>
    </submittedName>
</protein>
<feature type="signal peptide" evidence="1">
    <location>
        <begin position="1"/>
        <end position="18"/>
    </location>
</feature>
<name>A0A8K1GXX9_9PASS</name>
<comment type="caution">
    <text evidence="2">The sequence shown here is derived from an EMBL/GenBank/DDBJ whole genome shotgun (WGS) entry which is preliminary data.</text>
</comment>
<feature type="chain" id="PRO_5035449249" evidence="1">
    <location>
        <begin position="19"/>
        <end position="89"/>
    </location>
</feature>
<keyword evidence="1" id="KW-0732">Signal</keyword>
<evidence type="ECO:0000313" key="3">
    <source>
        <dbReference type="Proteomes" id="UP000796761"/>
    </source>
</evidence>
<keyword evidence="3" id="KW-1185">Reference proteome</keyword>
<accession>A0A8K1GXX9</accession>
<organism evidence="2 3">
    <name type="scientific">Zosterops borbonicus</name>
    <dbReference type="NCBI Taxonomy" id="364589"/>
    <lineage>
        <taxon>Eukaryota</taxon>
        <taxon>Metazoa</taxon>
        <taxon>Chordata</taxon>
        <taxon>Craniata</taxon>
        <taxon>Vertebrata</taxon>
        <taxon>Euteleostomi</taxon>
        <taxon>Archelosauria</taxon>
        <taxon>Archosauria</taxon>
        <taxon>Dinosauria</taxon>
        <taxon>Saurischia</taxon>
        <taxon>Theropoda</taxon>
        <taxon>Coelurosauria</taxon>
        <taxon>Aves</taxon>
        <taxon>Neognathae</taxon>
        <taxon>Neoaves</taxon>
        <taxon>Telluraves</taxon>
        <taxon>Australaves</taxon>
        <taxon>Passeriformes</taxon>
        <taxon>Sylvioidea</taxon>
        <taxon>Zosteropidae</taxon>
        <taxon>Zosterops</taxon>
    </lineage>
</organism>
<feature type="non-terminal residue" evidence="2">
    <location>
        <position position="1"/>
    </location>
</feature>
<dbReference type="AlphaFoldDB" id="A0A8K1GXX9"/>
<dbReference type="Proteomes" id="UP000796761">
    <property type="component" value="Unassembled WGS sequence"/>
</dbReference>
<proteinExistence type="predicted"/>